<protein>
    <submittedName>
        <fullName evidence="5">LuxR family transcriptional regulator</fullName>
    </submittedName>
</protein>
<evidence type="ECO:0000256" key="1">
    <source>
        <dbReference type="ARBA" id="ARBA00023015"/>
    </source>
</evidence>
<keyword evidence="6" id="KW-1185">Reference proteome</keyword>
<dbReference type="PANTHER" id="PTHR44688:SF16">
    <property type="entry name" value="DNA-BINDING TRANSCRIPTIONAL ACTIVATOR DEVR_DOSR"/>
    <property type="match status" value="1"/>
</dbReference>
<sequence length="374" mass="40181">MRTYHAESARAGLEVLARAGLRPDEFSRELIAIVGRAVPFDAMCVATTDPATGFFTGSVKQNLDEDDELNYEFAVHEYATEDVNQFTDLARRRIGVGILRDDTGGDPARSGRFAEMVHPVFNAEHELRAVARSGGSMWGAYALYRRSGGSGFSPAEADFLHGIESTVATGIRTSLVAAAADPTDDPTAPAVLMFDRDGRVTQATPSADGRLADLGGESWTRLPAAVASVVSAGRARLSGAEWVLPRLRVRGRSGRWYVMHASPMQSMDGSGTQVVVTIEEAGPPDVVPLLIAAYGLTAREGDVLRGVLQGRSTKEIATELHLSPYTVQDHLKVIFDKTGASSRRELTSQVFFSHQFDRYGAAQRPSGSNLAIAG</sequence>
<dbReference type="Gene3D" id="1.10.10.10">
    <property type="entry name" value="Winged helix-like DNA-binding domain superfamily/Winged helix DNA-binding domain"/>
    <property type="match status" value="1"/>
</dbReference>
<evidence type="ECO:0000313" key="6">
    <source>
        <dbReference type="Proteomes" id="UP000275048"/>
    </source>
</evidence>
<dbReference type="GO" id="GO:0006355">
    <property type="term" value="P:regulation of DNA-templated transcription"/>
    <property type="evidence" value="ECO:0007669"/>
    <property type="project" value="InterPro"/>
</dbReference>
<proteinExistence type="predicted"/>
<dbReference type="PROSITE" id="PS50043">
    <property type="entry name" value="HTH_LUXR_2"/>
    <property type="match status" value="1"/>
</dbReference>
<keyword evidence="1" id="KW-0805">Transcription regulation</keyword>
<evidence type="ECO:0000259" key="4">
    <source>
        <dbReference type="PROSITE" id="PS50043"/>
    </source>
</evidence>
<keyword evidence="2" id="KW-0238">DNA-binding</keyword>
<dbReference type="GO" id="GO:0003677">
    <property type="term" value="F:DNA binding"/>
    <property type="evidence" value="ECO:0007669"/>
    <property type="project" value="UniProtKB-KW"/>
</dbReference>
<dbReference type="RefSeq" id="WP_122936450.1">
    <property type="nucleotide sequence ID" value="NZ_JBHSNT010000064.1"/>
</dbReference>
<dbReference type="InterPro" id="IPR000792">
    <property type="entry name" value="Tscrpt_reg_LuxR_C"/>
</dbReference>
<dbReference type="SMART" id="SM00421">
    <property type="entry name" value="HTH_LUXR"/>
    <property type="match status" value="1"/>
</dbReference>
<dbReference type="PRINTS" id="PR00038">
    <property type="entry name" value="HTHLUXR"/>
</dbReference>
<evidence type="ECO:0000313" key="5">
    <source>
        <dbReference type="EMBL" id="RNB50350.1"/>
    </source>
</evidence>
<keyword evidence="3" id="KW-0804">Transcription</keyword>
<name>A0A3M8AGT7_9MICO</name>
<feature type="domain" description="HTH luxR-type" evidence="4">
    <location>
        <begin position="289"/>
        <end position="354"/>
    </location>
</feature>
<dbReference type="Pfam" id="PF00196">
    <property type="entry name" value="GerE"/>
    <property type="match status" value="1"/>
</dbReference>
<evidence type="ECO:0000256" key="3">
    <source>
        <dbReference type="ARBA" id="ARBA00023163"/>
    </source>
</evidence>
<dbReference type="InterPro" id="IPR016032">
    <property type="entry name" value="Sig_transdc_resp-reg_C-effctor"/>
</dbReference>
<gene>
    <name evidence="5" type="ORF">EDM22_07570</name>
</gene>
<organism evidence="5 6">
    <name type="scientific">Agromyces tardus</name>
    <dbReference type="NCBI Taxonomy" id="2583849"/>
    <lineage>
        <taxon>Bacteria</taxon>
        <taxon>Bacillati</taxon>
        <taxon>Actinomycetota</taxon>
        <taxon>Actinomycetes</taxon>
        <taxon>Micrococcales</taxon>
        <taxon>Microbacteriaceae</taxon>
        <taxon>Agromyces</taxon>
    </lineage>
</organism>
<dbReference type="SUPFAM" id="SSF46894">
    <property type="entry name" value="C-terminal effector domain of the bipartite response regulators"/>
    <property type="match status" value="1"/>
</dbReference>
<evidence type="ECO:0000256" key="2">
    <source>
        <dbReference type="ARBA" id="ARBA00023125"/>
    </source>
</evidence>
<dbReference type="Proteomes" id="UP000275048">
    <property type="component" value="Unassembled WGS sequence"/>
</dbReference>
<dbReference type="InterPro" id="IPR036388">
    <property type="entry name" value="WH-like_DNA-bd_sf"/>
</dbReference>
<comment type="caution">
    <text evidence="5">The sequence shown here is derived from an EMBL/GenBank/DDBJ whole genome shotgun (WGS) entry which is preliminary data.</text>
</comment>
<reference evidence="5 6" key="1">
    <citation type="submission" date="2018-10" db="EMBL/GenBank/DDBJ databases">
        <title>Isolation, diversity and antibacterial activity of antinobacteria from the wheat rhizosphere soil.</title>
        <authorList>
            <person name="Sun T."/>
        </authorList>
    </citation>
    <scope>NUCLEOTIDE SEQUENCE [LARGE SCALE GENOMIC DNA]</scope>
    <source>
        <strain evidence="5 6">SJ-23</strain>
    </source>
</reference>
<dbReference type="CDD" id="cd06170">
    <property type="entry name" value="LuxR_C_like"/>
    <property type="match status" value="1"/>
</dbReference>
<dbReference type="OrthoDB" id="9815744at2"/>
<accession>A0A3M8AGT7</accession>
<dbReference type="AlphaFoldDB" id="A0A3M8AGT7"/>
<dbReference type="EMBL" id="RHHB01000009">
    <property type="protein sequence ID" value="RNB50350.1"/>
    <property type="molecule type" value="Genomic_DNA"/>
</dbReference>
<dbReference type="PANTHER" id="PTHR44688">
    <property type="entry name" value="DNA-BINDING TRANSCRIPTIONAL ACTIVATOR DEVR_DOSR"/>
    <property type="match status" value="1"/>
</dbReference>